<organism evidence="2 3">
    <name type="scientific">Phyllosticta capitalensis</name>
    <dbReference type="NCBI Taxonomy" id="121624"/>
    <lineage>
        <taxon>Eukaryota</taxon>
        <taxon>Fungi</taxon>
        <taxon>Dikarya</taxon>
        <taxon>Ascomycota</taxon>
        <taxon>Pezizomycotina</taxon>
        <taxon>Dothideomycetes</taxon>
        <taxon>Dothideomycetes incertae sedis</taxon>
        <taxon>Botryosphaeriales</taxon>
        <taxon>Phyllostictaceae</taxon>
        <taxon>Phyllosticta</taxon>
    </lineage>
</organism>
<dbReference type="Proteomes" id="UP001492380">
    <property type="component" value="Unassembled WGS sequence"/>
</dbReference>
<dbReference type="EMBL" id="JBBWRZ010000008">
    <property type="protein sequence ID" value="KAK8230374.1"/>
    <property type="molecule type" value="Genomic_DNA"/>
</dbReference>
<reference evidence="2 3" key="1">
    <citation type="submission" date="2024-04" db="EMBL/GenBank/DDBJ databases">
        <title>Phyllosticta paracitricarpa is synonymous to the EU quarantine fungus P. citricarpa based on phylogenomic analyses.</title>
        <authorList>
            <consortium name="Lawrence Berkeley National Laboratory"/>
            <person name="Van Ingen-Buijs V.A."/>
            <person name="Van Westerhoven A.C."/>
            <person name="Haridas S."/>
            <person name="Skiadas P."/>
            <person name="Martin F."/>
            <person name="Groenewald J.Z."/>
            <person name="Crous P.W."/>
            <person name="Seidl M.F."/>
        </authorList>
    </citation>
    <scope>NUCLEOTIDE SEQUENCE [LARGE SCALE GENOMIC DNA]</scope>
    <source>
        <strain evidence="2 3">CBS 123374</strain>
    </source>
</reference>
<gene>
    <name evidence="2" type="ORF">HDK90DRAFT_467765</name>
</gene>
<sequence length="393" mass="42108">MAPGAWEPLDKYPNDYIIRYNPQEKGLQQEGMTIIPTQTRGAQAVLRGPPLRTPTLPGADPLVSGCLSLLRVQVILDSCTKITGATCPLVGDSRGQIHSRPGTSDSEKKFDCHANRRLRADAQATTPSSAPTQSPSVHENVADAAIAAMQQSNPSKAPVEAGGAFEASKTAIMAIANQFQGAEVEELMISPLPNRQVVHENIADTAIAAMRQSIPSAAPIETGGAFEASKTATMAIANQFQGAEVEDLEVPPLPERVATLCACTFSAKKLLAACSDHSLACNALLNSILHQAESLKGSPPFWKAQQQVRAMVEQFRPSNMFCSFSSVLEQWGSRGPDRLNVSQTGYASLVPQGWKTEPEEMQSELLPPLHVYINFDATSADDIHPRLAESGEA</sequence>
<evidence type="ECO:0008006" key="4">
    <source>
        <dbReference type="Google" id="ProtNLM"/>
    </source>
</evidence>
<proteinExistence type="predicted"/>
<comment type="caution">
    <text evidence="2">The sequence shown here is derived from an EMBL/GenBank/DDBJ whole genome shotgun (WGS) entry which is preliminary data.</text>
</comment>
<evidence type="ECO:0000313" key="3">
    <source>
        <dbReference type="Proteomes" id="UP001492380"/>
    </source>
</evidence>
<protein>
    <recommendedName>
        <fullName evidence="4">WW domain-containing protein</fullName>
    </recommendedName>
</protein>
<name>A0ABR1YHZ9_9PEZI</name>
<feature type="region of interest" description="Disordered" evidence="1">
    <location>
        <begin position="91"/>
        <end position="110"/>
    </location>
</feature>
<evidence type="ECO:0000313" key="2">
    <source>
        <dbReference type="EMBL" id="KAK8230374.1"/>
    </source>
</evidence>
<accession>A0ABR1YHZ9</accession>
<keyword evidence="3" id="KW-1185">Reference proteome</keyword>
<evidence type="ECO:0000256" key="1">
    <source>
        <dbReference type="SAM" id="MobiDB-lite"/>
    </source>
</evidence>